<feature type="domain" description="Type II secretion system protein GspF" evidence="8">
    <location>
        <begin position="185"/>
        <end position="313"/>
    </location>
</feature>
<dbReference type="Proteomes" id="UP000731907">
    <property type="component" value="Unassembled WGS sequence"/>
</dbReference>
<comment type="subcellular location">
    <subcellularLocation>
        <location evidence="1">Cell membrane</location>
        <topology evidence="1">Multi-pass membrane protein</topology>
    </subcellularLocation>
</comment>
<keyword evidence="3 7" id="KW-0812">Transmembrane</keyword>
<keyword evidence="2" id="KW-1003">Cell membrane</keyword>
<feature type="region of interest" description="Disordered" evidence="6">
    <location>
        <begin position="47"/>
        <end position="71"/>
    </location>
</feature>
<dbReference type="PANTHER" id="PTHR35007">
    <property type="entry name" value="INTEGRAL MEMBRANE PROTEIN-RELATED"/>
    <property type="match status" value="1"/>
</dbReference>
<name>A0ABS6J643_9RHOB</name>
<evidence type="ECO:0000259" key="8">
    <source>
        <dbReference type="Pfam" id="PF00482"/>
    </source>
</evidence>
<keyword evidence="10" id="KW-1185">Reference proteome</keyword>
<evidence type="ECO:0000313" key="9">
    <source>
        <dbReference type="EMBL" id="MBU9699233.1"/>
    </source>
</evidence>
<evidence type="ECO:0000256" key="3">
    <source>
        <dbReference type="ARBA" id="ARBA00022692"/>
    </source>
</evidence>
<feature type="transmembrane region" description="Helical" evidence="7">
    <location>
        <begin position="147"/>
        <end position="166"/>
    </location>
</feature>
<dbReference type="RefSeq" id="WP_161763361.1">
    <property type="nucleotide sequence ID" value="NZ_JAAATX020000011.1"/>
</dbReference>
<evidence type="ECO:0000256" key="5">
    <source>
        <dbReference type="ARBA" id="ARBA00023136"/>
    </source>
</evidence>
<evidence type="ECO:0000256" key="7">
    <source>
        <dbReference type="SAM" id="Phobius"/>
    </source>
</evidence>
<accession>A0ABS6J643</accession>
<keyword evidence="5 7" id="KW-0472">Membrane</keyword>
<feature type="transmembrane region" description="Helical" evidence="7">
    <location>
        <begin position="116"/>
        <end position="135"/>
    </location>
</feature>
<sequence length="326" mass="36125">MLDTLNAMIVARLGEHGPLLLTGALGLVLIVVTLPILLKKEPEPFDKIKQPRQTADRAKDRPVPEGDLRRASDRNDKLNKFAHFLEPQDKEQMSAARLRMLRAGYRSKNAVRMFHAMQFLLAIGFMLAGVVYAFLVSRVQSLDMQAMALSVLLPAGAGYYLPTYWVQRRLAVRQQAITEGFPDALDMMLVCVEAGQSLDQSIARVAREIGSAYPDLAEEFDIVSQEVRAGKERVTVLRDMSERVGLPDITSFVTTMIQSATFGTSIAEALRVYSSEMRDKRVMRAEETANTLPTKLTLGTMLFTVPPLMIILIGPSIHGVMKAFGG</sequence>
<comment type="caution">
    <text evidence="9">The sequence shown here is derived from an EMBL/GenBank/DDBJ whole genome shotgun (WGS) entry which is preliminary data.</text>
</comment>
<evidence type="ECO:0000256" key="4">
    <source>
        <dbReference type="ARBA" id="ARBA00022989"/>
    </source>
</evidence>
<protein>
    <submittedName>
        <fullName evidence="9">Type II secretion system F family protein</fullName>
    </submittedName>
</protein>
<dbReference type="InterPro" id="IPR018076">
    <property type="entry name" value="T2SS_GspF_dom"/>
</dbReference>
<evidence type="ECO:0000256" key="6">
    <source>
        <dbReference type="SAM" id="MobiDB-lite"/>
    </source>
</evidence>
<reference evidence="9 10" key="1">
    <citation type="submission" date="2021-06" db="EMBL/GenBank/DDBJ databases">
        <title>Rhodobacteraceae bacterium strain HSP-20.</title>
        <authorList>
            <person name="Chen W.-M."/>
        </authorList>
    </citation>
    <scope>NUCLEOTIDE SEQUENCE [LARGE SCALE GENOMIC DNA]</scope>
    <source>
        <strain evidence="9 10">HSP-20</strain>
    </source>
</reference>
<evidence type="ECO:0000256" key="1">
    <source>
        <dbReference type="ARBA" id="ARBA00004651"/>
    </source>
</evidence>
<dbReference type="Pfam" id="PF00482">
    <property type="entry name" value="T2SSF"/>
    <property type="match status" value="1"/>
</dbReference>
<keyword evidence="4 7" id="KW-1133">Transmembrane helix</keyword>
<feature type="transmembrane region" description="Helical" evidence="7">
    <location>
        <begin position="20"/>
        <end position="38"/>
    </location>
</feature>
<dbReference type="EMBL" id="JAAATX020000011">
    <property type="protein sequence ID" value="MBU9699233.1"/>
    <property type="molecule type" value="Genomic_DNA"/>
</dbReference>
<proteinExistence type="predicted"/>
<dbReference type="PANTHER" id="PTHR35007:SF2">
    <property type="entry name" value="PILUS ASSEMBLE PROTEIN"/>
    <property type="match status" value="1"/>
</dbReference>
<evidence type="ECO:0000256" key="2">
    <source>
        <dbReference type="ARBA" id="ARBA00022475"/>
    </source>
</evidence>
<gene>
    <name evidence="9" type="ORF">GU927_015385</name>
</gene>
<organism evidence="9 10">
    <name type="scientific">Paragemmobacter amnigenus</name>
    <dbReference type="NCBI Taxonomy" id="2852097"/>
    <lineage>
        <taxon>Bacteria</taxon>
        <taxon>Pseudomonadati</taxon>
        <taxon>Pseudomonadota</taxon>
        <taxon>Alphaproteobacteria</taxon>
        <taxon>Rhodobacterales</taxon>
        <taxon>Paracoccaceae</taxon>
        <taxon>Paragemmobacter</taxon>
    </lineage>
</organism>
<evidence type="ECO:0000313" key="10">
    <source>
        <dbReference type="Proteomes" id="UP000731907"/>
    </source>
</evidence>